<accession>A0A7S6ZRM3</accession>
<name>A0A7S6ZRM3_9GAMM</name>
<keyword evidence="3" id="KW-0167">Capsid protein</keyword>
<evidence type="ECO:0000313" key="4">
    <source>
        <dbReference type="Proteomes" id="UP000594059"/>
    </source>
</evidence>
<dbReference type="RefSeq" id="WP_193983896.1">
    <property type="nucleotide sequence ID" value="NZ_CP063656.1"/>
</dbReference>
<keyword evidence="1" id="KW-0732">Signal</keyword>
<evidence type="ECO:0000256" key="1">
    <source>
        <dbReference type="SAM" id="SignalP"/>
    </source>
</evidence>
<dbReference type="KEGG" id="lcic:INQ41_09310"/>
<keyword evidence="4" id="KW-1185">Reference proteome</keyword>
<gene>
    <name evidence="3" type="ORF">INQ41_09310</name>
</gene>
<sequence length="171" mass="17544">MNIFKTPLFIAVAATAILAAGTADAATKSSTFKVKMTVDGSCEIISTKDVNFANRFANAGPVSAQGEVAVQCTNGQAFNVQLDGGNAGSIAARKMVGANPANTVSYQLYSDSSASKVWGNTLGTDTVDRTGTGFGSASTFNQVLTVYGVATLVGNEKADTYSDTVTATINF</sequence>
<feature type="domain" description="Spore coat protein U/FanG" evidence="2">
    <location>
        <begin position="30"/>
        <end position="168"/>
    </location>
</feature>
<organism evidence="3 4">
    <name type="scientific">Novilysobacter ciconiae</name>
    <dbReference type="NCBI Taxonomy" id="2781022"/>
    <lineage>
        <taxon>Bacteria</taxon>
        <taxon>Pseudomonadati</taxon>
        <taxon>Pseudomonadota</taxon>
        <taxon>Gammaproteobacteria</taxon>
        <taxon>Lysobacterales</taxon>
        <taxon>Lysobacteraceae</taxon>
        <taxon>Novilysobacter</taxon>
    </lineage>
</organism>
<evidence type="ECO:0000313" key="3">
    <source>
        <dbReference type="EMBL" id="QOW18872.1"/>
    </source>
</evidence>
<dbReference type="PANTHER" id="PTHR37089:SF4">
    <property type="entry name" value="EXPORTED PROTEIN"/>
    <property type="match status" value="1"/>
</dbReference>
<proteinExistence type="predicted"/>
<evidence type="ECO:0000259" key="2">
    <source>
        <dbReference type="Pfam" id="PF05229"/>
    </source>
</evidence>
<keyword evidence="3" id="KW-0946">Virion</keyword>
<dbReference type="InterPro" id="IPR007893">
    <property type="entry name" value="Spore_coat_U/FanG"/>
</dbReference>
<dbReference type="Pfam" id="PF05229">
    <property type="entry name" value="SCPU"/>
    <property type="match status" value="1"/>
</dbReference>
<feature type="signal peptide" evidence="1">
    <location>
        <begin position="1"/>
        <end position="25"/>
    </location>
</feature>
<dbReference type="Proteomes" id="UP000594059">
    <property type="component" value="Chromosome"/>
</dbReference>
<protein>
    <submittedName>
        <fullName evidence="3">Spore coat protein U domain-containing protein</fullName>
    </submittedName>
</protein>
<feature type="chain" id="PRO_5032405289" evidence="1">
    <location>
        <begin position="26"/>
        <end position="171"/>
    </location>
</feature>
<dbReference type="SMART" id="SM00972">
    <property type="entry name" value="SCPU"/>
    <property type="match status" value="1"/>
</dbReference>
<dbReference type="AlphaFoldDB" id="A0A7S6ZRM3"/>
<dbReference type="EMBL" id="CP063656">
    <property type="protein sequence ID" value="QOW18872.1"/>
    <property type="molecule type" value="Genomic_DNA"/>
</dbReference>
<dbReference type="PANTHER" id="PTHR37089">
    <property type="entry name" value="PROTEIN U-RELATED"/>
    <property type="match status" value="1"/>
</dbReference>
<reference evidence="3 4" key="1">
    <citation type="submission" date="2020-10" db="EMBL/GenBank/DDBJ databases">
        <title>complete genome sequencing of Lysobacter sp. H21R20.</title>
        <authorList>
            <person name="Bae J.-W."/>
            <person name="Lee S.-Y."/>
        </authorList>
    </citation>
    <scope>NUCLEOTIDE SEQUENCE [LARGE SCALE GENOMIC DNA]</scope>
    <source>
        <strain evidence="3 4">H21R20</strain>
    </source>
</reference>
<dbReference type="InterPro" id="IPR053167">
    <property type="entry name" value="Spore_coat_component"/>
</dbReference>